<feature type="transmembrane region" description="Helical" evidence="2">
    <location>
        <begin position="392"/>
        <end position="409"/>
    </location>
</feature>
<accession>F0SRT6</accession>
<sequence>MRIFFSQKRSRVSRTTPPRNASGGSTGLLSSRYQRARLVRVVIGLLGAIVIVAALQSWNYPFSHRIGDRFPDGLSARMTFRVVNAFETSRASRDREREVPFIFRNDPTELMRLPERLKAALGAVSEAESLDDLSEEVRRAFGLMPAPPAETPPPATAETAEKKDDAAFRFQQLKQAITPLDGAQFETHISTVVDEFERLIEPRFKFGLINPVVLERSDIGLDSQLAIVNKQTELPEHNPLADEQLWISVRITDVTLSDLLNDAGYLSQRWSDFPTLETIRRPLETWLRNQARPTLEYDQSATQVARRWAGKQVEPVYDVINEGDVFLPPDGVIDQNLLGVLRAEYDASLELFPWEAQLTRVVIVFSLICMFFVLIAWYLLRYEPLVIESWPRLALYLVVVAVAAFLGRLTSLDPVRGEVAIVVATTMVMAVAYNQRFALLTAFMLSLLVCMSTRIDMAQFTVMLAASTAAVTKLKRVQSRQTIIIAGFLAGAVAFVVSWGTEVLLYPSPTVYYWSDWTLLQVCLKYAGWCVLAGFILSGSLPFIESTFGVVTGISLLEMSDSSHPLLQELFRKAPGTYNHSIAVATIAETAAKQIGADGLLVRVGAYFHDIGKIPKAEYFIENRPSGGANRHETLAPTMSTLIIIGHVKDGVDLAEEYHLPRALIDFIEQHHGTTLVEFFYHAANKKADAEPERKLDVEEAAFRYPGPKPQTKEAGVLMLSDCVESASRTLSEPTPARIAHLVHSLTMKRLLDGQFEECNLTLSEIHLIEESLIKSLISIHHGRIAYPDQQQREQKSA</sequence>
<evidence type="ECO:0000256" key="1">
    <source>
        <dbReference type="SAM" id="MobiDB-lite"/>
    </source>
</evidence>
<dbReference type="SUPFAM" id="SSF109604">
    <property type="entry name" value="HD-domain/PDEase-like"/>
    <property type="match status" value="1"/>
</dbReference>
<dbReference type="RefSeq" id="WP_013628976.1">
    <property type="nucleotide sequence ID" value="NC_015174.1"/>
</dbReference>
<dbReference type="InterPro" id="IPR006675">
    <property type="entry name" value="HDIG_dom"/>
</dbReference>
<dbReference type="EMBL" id="CP002546">
    <property type="protein sequence ID" value="ADY60252.1"/>
    <property type="molecule type" value="Genomic_DNA"/>
</dbReference>
<feature type="transmembrane region" description="Helical" evidence="2">
    <location>
        <begin position="361"/>
        <end position="380"/>
    </location>
</feature>
<protein>
    <submittedName>
        <fullName evidence="4">7TM receptor with intracellular metal dependent phosphohydrolase</fullName>
    </submittedName>
</protein>
<feature type="transmembrane region" description="Helical" evidence="2">
    <location>
        <begin position="38"/>
        <end position="58"/>
    </location>
</feature>
<evidence type="ECO:0000313" key="4">
    <source>
        <dbReference type="EMBL" id="ADY60252.1"/>
    </source>
</evidence>
<reference evidence="5" key="1">
    <citation type="submission" date="2011-02" db="EMBL/GenBank/DDBJ databases">
        <title>The complete genome of Planctomyces brasiliensis DSM 5305.</title>
        <authorList>
            <person name="Lucas S."/>
            <person name="Copeland A."/>
            <person name="Lapidus A."/>
            <person name="Bruce D."/>
            <person name="Goodwin L."/>
            <person name="Pitluck S."/>
            <person name="Kyrpides N."/>
            <person name="Mavromatis K."/>
            <person name="Pagani I."/>
            <person name="Ivanova N."/>
            <person name="Ovchinnikova G."/>
            <person name="Lu M."/>
            <person name="Detter J.C."/>
            <person name="Han C."/>
            <person name="Land M."/>
            <person name="Hauser L."/>
            <person name="Markowitz V."/>
            <person name="Cheng J.-F."/>
            <person name="Hugenholtz P."/>
            <person name="Woyke T."/>
            <person name="Wu D."/>
            <person name="Tindall B."/>
            <person name="Pomrenke H.G."/>
            <person name="Brambilla E."/>
            <person name="Klenk H.-P."/>
            <person name="Eisen J.A."/>
        </authorList>
    </citation>
    <scope>NUCLEOTIDE SEQUENCE [LARGE SCALE GENOMIC DNA]</scope>
    <source>
        <strain evidence="5">ATCC 49424 / DSM 5305 / JCM 21570 / NBRC 103401 / IFAM 1448</strain>
    </source>
</reference>
<gene>
    <name evidence="4" type="ordered locus">Plabr_2652</name>
</gene>
<dbReference type="Proteomes" id="UP000006860">
    <property type="component" value="Chromosome"/>
</dbReference>
<dbReference type="Pfam" id="PF07697">
    <property type="entry name" value="7TMR-HDED"/>
    <property type="match status" value="1"/>
</dbReference>
<dbReference type="InterPro" id="IPR011621">
    <property type="entry name" value="Metal-dep_PHydrolase_7TM_intra"/>
</dbReference>
<dbReference type="KEGG" id="pbs:Plabr_2652"/>
<keyword evidence="2" id="KW-1133">Transmembrane helix</keyword>
<dbReference type="AlphaFoldDB" id="F0SRT6"/>
<name>F0SRT6_RUBBR</name>
<dbReference type="Pfam" id="PF07698">
    <property type="entry name" value="7TM-7TMR_HD"/>
    <property type="match status" value="1"/>
</dbReference>
<dbReference type="HOGENOM" id="CLU_015767_1_1_0"/>
<dbReference type="InterPro" id="IPR052722">
    <property type="entry name" value="PgpH_phosphodiesterase"/>
</dbReference>
<feature type="domain" description="HD/PDEase" evidence="3">
    <location>
        <begin position="573"/>
        <end position="736"/>
    </location>
</feature>
<dbReference type="NCBIfam" id="TIGR00277">
    <property type="entry name" value="HDIG"/>
    <property type="match status" value="1"/>
</dbReference>
<dbReference type="InterPro" id="IPR011624">
    <property type="entry name" value="Metal-dep_PHydrolase_7TM_extra"/>
</dbReference>
<dbReference type="eggNOG" id="COG1480">
    <property type="taxonomic scope" value="Bacteria"/>
</dbReference>
<keyword evidence="2" id="KW-0812">Transmembrane</keyword>
<dbReference type="InterPro" id="IPR003607">
    <property type="entry name" value="HD/PDEase_dom"/>
</dbReference>
<evidence type="ECO:0000313" key="5">
    <source>
        <dbReference type="Proteomes" id="UP000006860"/>
    </source>
</evidence>
<feature type="region of interest" description="Disordered" evidence="1">
    <location>
        <begin position="1"/>
        <end position="26"/>
    </location>
</feature>
<dbReference type="Gene3D" id="1.10.3210.10">
    <property type="entry name" value="Hypothetical protein af1432"/>
    <property type="match status" value="1"/>
</dbReference>
<keyword evidence="2" id="KW-0472">Membrane</keyword>
<keyword evidence="4" id="KW-0675">Receptor</keyword>
<dbReference type="OrthoDB" id="9806952at2"/>
<evidence type="ECO:0000256" key="2">
    <source>
        <dbReference type="SAM" id="Phobius"/>
    </source>
</evidence>
<proteinExistence type="predicted"/>
<feature type="transmembrane region" description="Helical" evidence="2">
    <location>
        <begin position="483"/>
        <end position="506"/>
    </location>
</feature>
<keyword evidence="5" id="KW-1185">Reference proteome</keyword>
<feature type="transmembrane region" description="Helical" evidence="2">
    <location>
        <begin position="421"/>
        <end position="450"/>
    </location>
</feature>
<dbReference type="InterPro" id="IPR006674">
    <property type="entry name" value="HD_domain"/>
</dbReference>
<dbReference type="SMART" id="SM00471">
    <property type="entry name" value="HDc"/>
    <property type="match status" value="1"/>
</dbReference>
<dbReference type="CDD" id="cd00077">
    <property type="entry name" value="HDc"/>
    <property type="match status" value="1"/>
</dbReference>
<organism evidence="4 5">
    <name type="scientific">Rubinisphaera brasiliensis (strain ATCC 49424 / DSM 5305 / JCM 21570 / IAM 15109 / NBRC 103401 / IFAM 1448)</name>
    <name type="common">Planctomyces brasiliensis</name>
    <dbReference type="NCBI Taxonomy" id="756272"/>
    <lineage>
        <taxon>Bacteria</taxon>
        <taxon>Pseudomonadati</taxon>
        <taxon>Planctomycetota</taxon>
        <taxon>Planctomycetia</taxon>
        <taxon>Planctomycetales</taxon>
        <taxon>Planctomycetaceae</taxon>
        <taxon>Rubinisphaera</taxon>
    </lineage>
</organism>
<dbReference type="PANTHER" id="PTHR36442:SF1">
    <property type="entry name" value="CYCLIC-DI-AMP PHOSPHODIESTERASE PGPH"/>
    <property type="match status" value="1"/>
</dbReference>
<dbReference type="Pfam" id="PF01966">
    <property type="entry name" value="HD"/>
    <property type="match status" value="1"/>
</dbReference>
<evidence type="ECO:0000259" key="3">
    <source>
        <dbReference type="SMART" id="SM00471"/>
    </source>
</evidence>
<feature type="compositionally biased region" description="Polar residues" evidence="1">
    <location>
        <begin position="13"/>
        <end position="26"/>
    </location>
</feature>
<dbReference type="PANTHER" id="PTHR36442">
    <property type="entry name" value="CYCLIC-DI-AMP PHOSPHODIESTERASE PGPH"/>
    <property type="match status" value="1"/>
</dbReference>
<dbReference type="STRING" id="756272.Plabr_2652"/>